<dbReference type="InterPro" id="IPR009010">
    <property type="entry name" value="Asp_de-COase-like_dom_sf"/>
</dbReference>
<evidence type="ECO:0000313" key="4">
    <source>
        <dbReference type="EMBL" id="SVD49994.1"/>
    </source>
</evidence>
<dbReference type="GO" id="GO:0051536">
    <property type="term" value="F:iron-sulfur cluster binding"/>
    <property type="evidence" value="ECO:0007669"/>
    <property type="project" value="UniProtKB-KW"/>
</dbReference>
<name>A0A382VU84_9ZZZZ</name>
<dbReference type="PANTHER" id="PTHR43742">
    <property type="entry name" value="TRIMETHYLAMINE-N-OXIDE REDUCTASE"/>
    <property type="match status" value="1"/>
</dbReference>
<keyword evidence="2" id="KW-0411">Iron-sulfur</keyword>
<dbReference type="SUPFAM" id="SSF50692">
    <property type="entry name" value="ADC-like"/>
    <property type="match status" value="1"/>
</dbReference>
<organism evidence="4">
    <name type="scientific">marine metagenome</name>
    <dbReference type="NCBI Taxonomy" id="408172"/>
    <lineage>
        <taxon>unclassified sequences</taxon>
        <taxon>metagenomes</taxon>
        <taxon>ecological metagenomes</taxon>
    </lineage>
</organism>
<dbReference type="InterPro" id="IPR006657">
    <property type="entry name" value="MoPterin_dinucl-bd_dom"/>
</dbReference>
<dbReference type="Pfam" id="PF01568">
    <property type="entry name" value="Molydop_binding"/>
    <property type="match status" value="1"/>
</dbReference>
<dbReference type="Gene3D" id="2.40.40.20">
    <property type="match status" value="1"/>
</dbReference>
<keyword evidence="1" id="KW-0408">Iron</keyword>
<dbReference type="InterPro" id="IPR050612">
    <property type="entry name" value="Prok_Mopterin_Oxidored"/>
</dbReference>
<dbReference type="PANTHER" id="PTHR43742:SF6">
    <property type="entry name" value="OXIDOREDUCTASE YYAE-RELATED"/>
    <property type="match status" value="1"/>
</dbReference>
<evidence type="ECO:0000259" key="3">
    <source>
        <dbReference type="Pfam" id="PF01568"/>
    </source>
</evidence>
<proteinExistence type="predicted"/>
<dbReference type="GO" id="GO:0043546">
    <property type="term" value="F:molybdopterin cofactor binding"/>
    <property type="evidence" value="ECO:0007669"/>
    <property type="project" value="InterPro"/>
</dbReference>
<reference evidence="4" key="1">
    <citation type="submission" date="2018-05" db="EMBL/GenBank/DDBJ databases">
        <authorList>
            <person name="Lanie J.A."/>
            <person name="Ng W.-L."/>
            <person name="Kazmierczak K.M."/>
            <person name="Andrzejewski T.M."/>
            <person name="Davidsen T.M."/>
            <person name="Wayne K.J."/>
            <person name="Tettelin H."/>
            <person name="Glass J.I."/>
            <person name="Rusch D."/>
            <person name="Podicherti R."/>
            <person name="Tsui H.-C.T."/>
            <person name="Winkler M.E."/>
        </authorList>
    </citation>
    <scope>NUCLEOTIDE SEQUENCE</scope>
</reference>
<dbReference type="EMBL" id="UINC01154612">
    <property type="protein sequence ID" value="SVD49994.1"/>
    <property type="molecule type" value="Genomic_DNA"/>
</dbReference>
<dbReference type="GO" id="GO:0016491">
    <property type="term" value="F:oxidoreductase activity"/>
    <property type="evidence" value="ECO:0007669"/>
    <property type="project" value="InterPro"/>
</dbReference>
<evidence type="ECO:0000256" key="1">
    <source>
        <dbReference type="ARBA" id="ARBA00023004"/>
    </source>
</evidence>
<feature type="non-terminal residue" evidence="4">
    <location>
        <position position="1"/>
    </location>
</feature>
<protein>
    <recommendedName>
        <fullName evidence="3">Molybdopterin dinucleotide-binding domain-containing protein</fullName>
    </recommendedName>
</protein>
<dbReference type="AlphaFoldDB" id="A0A382VU84"/>
<evidence type="ECO:0000256" key="2">
    <source>
        <dbReference type="ARBA" id="ARBA00023014"/>
    </source>
</evidence>
<accession>A0A382VU84</accession>
<sequence>HRGFEMTEEEIINDTLKTSGWGDIDKLRNDNWIDCQPSFEASHFLNGFPNKDGKFRFSPDWSAQGPNHSELPSLPDHVDLIEKTDEVHPFRLVTAPSHNYLNTTFTETATSTEKEVRPTVKVCSADAAANNFKEGDRVKVGNHRGQIIVHVEIGNAQQPGVAIIEGIWPNKSFENGIGVNALIGADAGPPNGGGVFHDAAVWIKGS</sequence>
<gene>
    <name evidence="4" type="ORF">METZ01_LOCUS402848</name>
</gene>
<keyword evidence="2" id="KW-0479">Metal-binding</keyword>
<feature type="domain" description="Molybdopterin dinucleotide-binding" evidence="3">
    <location>
        <begin position="90"/>
        <end position="197"/>
    </location>
</feature>